<reference evidence="1 2" key="1">
    <citation type="submission" date="2018-06" db="EMBL/GenBank/DDBJ databases">
        <title>Extensive metabolic versatility and redundancy in microbially diverse, dynamic hydrothermal sediments.</title>
        <authorList>
            <person name="Dombrowski N."/>
            <person name="Teske A."/>
            <person name="Baker B.J."/>
        </authorList>
    </citation>
    <scope>NUCLEOTIDE SEQUENCE [LARGE SCALE GENOMIC DNA]</scope>
    <source>
        <strain evidence="1">B66_G16</strain>
    </source>
</reference>
<evidence type="ECO:0000313" key="2">
    <source>
        <dbReference type="Proteomes" id="UP000278475"/>
    </source>
</evidence>
<dbReference type="Proteomes" id="UP000278475">
    <property type="component" value="Unassembled WGS sequence"/>
</dbReference>
<dbReference type="Gene3D" id="2.60.40.2080">
    <property type="match status" value="2"/>
</dbReference>
<organism evidence="1 2">
    <name type="scientific">Thermoproteota archaeon</name>
    <dbReference type="NCBI Taxonomy" id="2056631"/>
    <lineage>
        <taxon>Archaea</taxon>
        <taxon>Thermoproteota</taxon>
    </lineage>
</organism>
<accession>A0A497EQZ3</accession>
<evidence type="ECO:0000313" key="1">
    <source>
        <dbReference type="EMBL" id="RLE49795.1"/>
    </source>
</evidence>
<sequence length="258" mass="29220">MRIRLKDITRTSFMIRQQEPSNRDDIHASEDVTYIAVPPGSWKTVVGEVKLEAGIFQTDKWLAGDGNVANDRWNTVNFSYNFSSPPIVLSQIQDFSYTGCAHTRIRNVDVSGFQTSPEPEGSVTTPPTTVVTVGWLAVEQHVSKLDGSTKSEAQVVNNVRHWWKTFHFGQSYSQEPNIVAWMQTYNGGDAAGLRGNNLSPTSFSVRVEEDLTYDWWDINHAYEDIGYFAVEYDGKYHLRKFIDPEPSHGSWGLEETFS</sequence>
<dbReference type="AlphaFoldDB" id="A0A497EQZ3"/>
<dbReference type="EMBL" id="QMQV01000022">
    <property type="protein sequence ID" value="RLE49795.1"/>
    <property type="molecule type" value="Genomic_DNA"/>
</dbReference>
<proteinExistence type="predicted"/>
<protein>
    <submittedName>
        <fullName evidence="1">Uncharacterized protein</fullName>
    </submittedName>
</protein>
<gene>
    <name evidence="1" type="ORF">DRJ31_03705</name>
</gene>
<comment type="caution">
    <text evidence="1">The sequence shown here is derived from an EMBL/GenBank/DDBJ whole genome shotgun (WGS) entry which is preliminary data.</text>
</comment>
<name>A0A497EQZ3_9CREN</name>
<dbReference type="InterPro" id="IPR037221">
    <property type="entry name" value="H-type_lectin_dom_sf"/>
</dbReference>